<evidence type="ECO:0000259" key="1">
    <source>
        <dbReference type="Pfam" id="PF07714"/>
    </source>
</evidence>
<dbReference type="InterPro" id="IPR011009">
    <property type="entry name" value="Kinase-like_dom_sf"/>
</dbReference>
<organism evidence="2 3">
    <name type="scientific">Aspergillus sclerotialis</name>
    <dbReference type="NCBI Taxonomy" id="2070753"/>
    <lineage>
        <taxon>Eukaryota</taxon>
        <taxon>Fungi</taxon>
        <taxon>Dikarya</taxon>
        <taxon>Ascomycota</taxon>
        <taxon>Pezizomycotina</taxon>
        <taxon>Eurotiomycetes</taxon>
        <taxon>Eurotiomycetidae</taxon>
        <taxon>Eurotiales</taxon>
        <taxon>Aspergillaceae</taxon>
        <taxon>Aspergillus</taxon>
        <taxon>Aspergillus subgen. Polypaecilum</taxon>
    </lineage>
</organism>
<dbReference type="InterPro" id="IPR001245">
    <property type="entry name" value="Ser-Thr/Tyr_kinase_cat_dom"/>
</dbReference>
<reference evidence="3" key="1">
    <citation type="submission" date="2017-02" db="EMBL/GenBank/DDBJ databases">
        <authorList>
            <person name="Tafer H."/>
            <person name="Lopandic K."/>
        </authorList>
    </citation>
    <scope>NUCLEOTIDE SEQUENCE [LARGE SCALE GENOMIC DNA]</scope>
    <source>
        <strain evidence="3">CBS 366.77</strain>
    </source>
</reference>
<evidence type="ECO:0000313" key="3">
    <source>
        <dbReference type="Proteomes" id="UP000266188"/>
    </source>
</evidence>
<accession>A0A3A2ZHN3</accession>
<dbReference type="Gene3D" id="1.10.510.10">
    <property type="entry name" value="Transferase(Phosphotransferase) domain 1"/>
    <property type="match status" value="2"/>
</dbReference>
<keyword evidence="3" id="KW-1185">Reference proteome</keyword>
<dbReference type="STRING" id="2070753.A0A3A2ZHN3"/>
<comment type="caution">
    <text evidence="2">The sequence shown here is derived from an EMBL/GenBank/DDBJ whole genome shotgun (WGS) entry which is preliminary data.</text>
</comment>
<evidence type="ECO:0000313" key="2">
    <source>
        <dbReference type="EMBL" id="RJE22546.1"/>
    </source>
</evidence>
<protein>
    <submittedName>
        <fullName evidence="2">STYKc</fullName>
    </submittedName>
</protein>
<dbReference type="SUPFAM" id="SSF56112">
    <property type="entry name" value="Protein kinase-like (PK-like)"/>
    <property type="match status" value="1"/>
</dbReference>
<name>A0A3A2ZHN3_9EURO</name>
<sequence length="263" mass="30093">MILPSSKFKFGSEIQQPCQQNIIGVGQFTIVHKLSPKIVRKVPSDQSYFYSARAVEIEGHVYGHLGKHKRIARCIGWGDDFVDLRYECNGDLETYLRKAHLTRYAKYRIARQAVEAVAFIHGKDVFHSDLSACQFLGSDAIVMENATHFLPRDEDAPNTIRSDLFALGSTVYEILLGKKPYEGMDDEEIQRLFSDKVFPTLNEIGDQQWRCIVQKCWMCEYDCAEDILKDMPSVPCSRRILTKIQYTISNGNPGHSNYRKGTR</sequence>
<dbReference type="OrthoDB" id="1668230at2759"/>
<gene>
    <name evidence="2" type="ORF">PHISCL_05122</name>
</gene>
<dbReference type="GO" id="GO:0004672">
    <property type="term" value="F:protein kinase activity"/>
    <property type="evidence" value="ECO:0007669"/>
    <property type="project" value="InterPro"/>
</dbReference>
<feature type="domain" description="Serine-threonine/tyrosine-protein kinase catalytic" evidence="1">
    <location>
        <begin position="158"/>
        <end position="219"/>
    </location>
</feature>
<dbReference type="Pfam" id="PF07714">
    <property type="entry name" value="PK_Tyr_Ser-Thr"/>
    <property type="match status" value="1"/>
</dbReference>
<proteinExistence type="predicted"/>
<dbReference type="EMBL" id="MVGC01000163">
    <property type="protein sequence ID" value="RJE22546.1"/>
    <property type="molecule type" value="Genomic_DNA"/>
</dbReference>
<dbReference type="Proteomes" id="UP000266188">
    <property type="component" value="Unassembled WGS sequence"/>
</dbReference>
<dbReference type="AlphaFoldDB" id="A0A3A2ZHN3"/>